<keyword evidence="2" id="KW-1185">Reference proteome</keyword>
<dbReference type="HOGENOM" id="CLU_1992416_0_0_1"/>
<evidence type="ECO:0000313" key="1">
    <source>
        <dbReference type="EMBL" id="EFW16623.1"/>
    </source>
</evidence>
<reference evidence="2" key="2">
    <citation type="submission" date="2010-03" db="EMBL/GenBank/DDBJ databases">
        <title>The genome sequence of Coccidioides posadasii strain Silveira.</title>
        <authorList>
            <consortium name="The Broad Institute Genome Sequencing Center for Infectious Disease"/>
            <person name="Neafsey D."/>
            <person name="Orbach M."/>
            <person name="Henn M.R."/>
            <person name="Cole G.T."/>
            <person name="Galgiani J."/>
            <person name="Gardner M.J."/>
            <person name="Kirkland T.N."/>
            <person name="Taylor J.W."/>
            <person name="Young S.K."/>
            <person name="Zeng Q."/>
            <person name="Koehrsen M."/>
            <person name="Alvarado L."/>
            <person name="Berlin A."/>
            <person name="Borenstein D."/>
            <person name="Chapman S.B."/>
            <person name="Chen Z."/>
            <person name="Engels R."/>
            <person name="Freedman E."/>
            <person name="Gellesch M."/>
            <person name="Goldberg J."/>
            <person name="Griggs A."/>
            <person name="Gujja S."/>
            <person name="Heilman E."/>
            <person name="Heiman D."/>
            <person name="Howarth C."/>
            <person name="Jen D."/>
            <person name="Larson L."/>
            <person name="Mehta T."/>
            <person name="Neiman D."/>
            <person name="Park D."/>
            <person name="Pearson M."/>
            <person name="Richards J."/>
            <person name="Roberts A."/>
            <person name="Saif S."/>
            <person name="Shea T."/>
            <person name="Shenoy N."/>
            <person name="Sisk P."/>
            <person name="Stolte C."/>
            <person name="Sykes S."/>
            <person name="Walk T."/>
            <person name="White J."/>
            <person name="Yandava C."/>
            <person name="Haas B."/>
            <person name="Nusbaum C."/>
            <person name="Birren B."/>
        </authorList>
    </citation>
    <scope>NUCLEOTIDE SEQUENCE [LARGE SCALE GENOMIC DNA]</scope>
    <source>
        <strain evidence="2">RMSCC 757 / Silveira</strain>
    </source>
</reference>
<proteinExistence type="predicted"/>
<name>E9D9P2_COCPS</name>
<gene>
    <name evidence="1" type="ORF">CPSG_06582</name>
</gene>
<reference evidence="2" key="1">
    <citation type="journal article" date="2010" name="Genome Res.">
        <title>Population genomic sequencing of Coccidioides fungi reveals recent hybridization and transposon control.</title>
        <authorList>
            <person name="Neafsey D.E."/>
            <person name="Barker B.M."/>
            <person name="Sharpton T.J."/>
            <person name="Stajich J.E."/>
            <person name="Park D.J."/>
            <person name="Whiston E."/>
            <person name="Hung C.-Y."/>
            <person name="McMahan C."/>
            <person name="White J."/>
            <person name="Sykes S."/>
            <person name="Heiman D."/>
            <person name="Young S."/>
            <person name="Zeng Q."/>
            <person name="Abouelleil A."/>
            <person name="Aftuck L."/>
            <person name="Bessette D."/>
            <person name="Brown A."/>
            <person name="FitzGerald M."/>
            <person name="Lui A."/>
            <person name="Macdonald J.P."/>
            <person name="Priest M."/>
            <person name="Orbach M.J."/>
            <person name="Galgiani J.N."/>
            <person name="Kirkland T.N."/>
            <person name="Cole G.T."/>
            <person name="Birren B.W."/>
            <person name="Henn M.R."/>
            <person name="Taylor J.W."/>
            <person name="Rounsley S.D."/>
        </authorList>
    </citation>
    <scope>NUCLEOTIDE SEQUENCE [LARGE SCALE GENOMIC DNA]</scope>
    <source>
        <strain evidence="2">RMSCC 757 / Silveira</strain>
    </source>
</reference>
<organism evidence="2">
    <name type="scientific">Coccidioides posadasii (strain RMSCC 757 / Silveira)</name>
    <name type="common">Valley fever fungus</name>
    <dbReference type="NCBI Taxonomy" id="443226"/>
    <lineage>
        <taxon>Eukaryota</taxon>
        <taxon>Fungi</taxon>
        <taxon>Dikarya</taxon>
        <taxon>Ascomycota</taxon>
        <taxon>Pezizomycotina</taxon>
        <taxon>Eurotiomycetes</taxon>
        <taxon>Eurotiomycetidae</taxon>
        <taxon>Onygenales</taxon>
        <taxon>Onygenaceae</taxon>
        <taxon>Coccidioides</taxon>
    </lineage>
</organism>
<dbReference type="EMBL" id="GL636496">
    <property type="protein sequence ID" value="EFW16623.1"/>
    <property type="molecule type" value="Genomic_DNA"/>
</dbReference>
<dbReference type="AlphaFoldDB" id="E9D9P2"/>
<dbReference type="VEuPathDB" id="FungiDB:CPSG_06582"/>
<dbReference type="Proteomes" id="UP000002497">
    <property type="component" value="Unassembled WGS sequence"/>
</dbReference>
<accession>E9D9P2</accession>
<sequence length="125" mass="14179">MASYKKGPGNIRSLFIRVSHAKEKSQAEPRVKYGLGIDKAGNQRQEYIFAAGQQKEPMLLPSTKPGMFKPATSRGHQTHALRAGFRFIAGCLRGPRPIQPSPSQRNYLVQRQRQHFRSQLEHPSR</sequence>
<protein>
    <submittedName>
        <fullName evidence="1">Uncharacterized protein</fullName>
    </submittedName>
</protein>
<evidence type="ECO:0000313" key="2">
    <source>
        <dbReference type="Proteomes" id="UP000002497"/>
    </source>
</evidence>